<organism evidence="2 3">
    <name type="scientific">Perspicuibacillus lycopersici</name>
    <dbReference type="NCBI Taxonomy" id="1325689"/>
    <lineage>
        <taxon>Bacteria</taxon>
        <taxon>Bacillati</taxon>
        <taxon>Bacillota</taxon>
        <taxon>Bacilli</taxon>
        <taxon>Bacillales</taxon>
        <taxon>Bacillaceae</taxon>
        <taxon>Perspicuibacillus</taxon>
    </lineage>
</organism>
<dbReference type="RefSeq" id="WP_263071457.1">
    <property type="nucleotide sequence ID" value="NZ_JAOUSF010000001.1"/>
</dbReference>
<dbReference type="Proteomes" id="UP001209318">
    <property type="component" value="Unassembled WGS sequence"/>
</dbReference>
<dbReference type="AlphaFoldDB" id="A0AAE3LLG7"/>
<evidence type="ECO:0000259" key="1">
    <source>
        <dbReference type="Pfam" id="PF00534"/>
    </source>
</evidence>
<comment type="caution">
    <text evidence="2">The sequence shown here is derived from an EMBL/GenBank/DDBJ whole genome shotgun (WGS) entry which is preliminary data.</text>
</comment>
<dbReference type="InterPro" id="IPR001296">
    <property type="entry name" value="Glyco_trans_1"/>
</dbReference>
<dbReference type="EMBL" id="JAOUSF010000001">
    <property type="protein sequence ID" value="MCU9612325.1"/>
    <property type="molecule type" value="Genomic_DNA"/>
</dbReference>
<feature type="domain" description="Glycosyl transferase family 1" evidence="1">
    <location>
        <begin position="188"/>
        <end position="337"/>
    </location>
</feature>
<dbReference type="CDD" id="cd03811">
    <property type="entry name" value="GT4_GT28_WabH-like"/>
    <property type="match status" value="1"/>
</dbReference>
<reference evidence="2" key="1">
    <citation type="submission" date="2022-10" db="EMBL/GenBank/DDBJ databases">
        <title>Description of Fervidibacillus gen. nov. in the family Fervidibacillaceae fam. nov. with two species, Fervidibacillus albus sp. nov., and Fervidibacillus halotolerans sp. nov., isolated from tidal flat sediments.</title>
        <authorList>
            <person name="Kwon K.K."/>
            <person name="Yang S.-H."/>
        </authorList>
    </citation>
    <scope>NUCLEOTIDE SEQUENCE</scope>
    <source>
        <strain evidence="2">JCM 19140</strain>
    </source>
</reference>
<evidence type="ECO:0000313" key="3">
    <source>
        <dbReference type="Proteomes" id="UP001209318"/>
    </source>
</evidence>
<gene>
    <name evidence="2" type="ORF">OEV98_01960</name>
</gene>
<proteinExistence type="predicted"/>
<dbReference type="PANTHER" id="PTHR12526">
    <property type="entry name" value="GLYCOSYLTRANSFERASE"/>
    <property type="match status" value="1"/>
</dbReference>
<dbReference type="Gene3D" id="3.40.50.2000">
    <property type="entry name" value="Glycogen Phosphorylase B"/>
    <property type="match status" value="2"/>
</dbReference>
<accession>A0AAE3LLG7</accession>
<protein>
    <submittedName>
        <fullName evidence="2">Glycosyltransferase</fullName>
    </submittedName>
</protein>
<sequence length="372" mass="42935">MKILFVINALWIGGVEKALINLVNSLDPKKYDITILSIMKDYSIRHLLKPHIKVKGIFPKKMKGIDHLFKYIPANILYKIFIREKYDIEVAYSDGKPVVLLGLNTISRAEKFTWIHQDISRYERVINCYKSWSEYIESYKNFNNIFCVSRAANDSFKQVTGIDKSTVLYNIIPSHELLEKAKEELKVEKGNRLVFTTVGRLAKEKGIMRLLHIHKSLLDSGFEYSLWIIGDGPEKEEVQKFIIDNHLQDTVTLYGFQENPYKYIAASDLYICPSYTEALSTTCIESLLLDVPILSTSVPGAEDILGDTKCGSIVENTTNAIYEELKRILSNPKELIMFRQDIERAKSKFNEKDILRNLENYWASEEFEYVGN</sequence>
<dbReference type="SUPFAM" id="SSF53756">
    <property type="entry name" value="UDP-Glycosyltransferase/glycogen phosphorylase"/>
    <property type="match status" value="1"/>
</dbReference>
<dbReference type="PANTHER" id="PTHR12526:SF630">
    <property type="entry name" value="GLYCOSYLTRANSFERASE"/>
    <property type="match status" value="1"/>
</dbReference>
<dbReference type="Pfam" id="PF00534">
    <property type="entry name" value="Glycos_transf_1"/>
    <property type="match status" value="1"/>
</dbReference>
<keyword evidence="3" id="KW-1185">Reference proteome</keyword>
<dbReference type="GO" id="GO:0016757">
    <property type="term" value="F:glycosyltransferase activity"/>
    <property type="evidence" value="ECO:0007669"/>
    <property type="project" value="InterPro"/>
</dbReference>
<evidence type="ECO:0000313" key="2">
    <source>
        <dbReference type="EMBL" id="MCU9612325.1"/>
    </source>
</evidence>
<name>A0AAE3LLG7_9BACI</name>